<evidence type="ECO:0000313" key="2">
    <source>
        <dbReference type="Proteomes" id="UP000634672"/>
    </source>
</evidence>
<gene>
    <name evidence="1" type="ORF">H8S75_11500</name>
</gene>
<proteinExistence type="predicted"/>
<protein>
    <submittedName>
        <fullName evidence="1">Uncharacterized protein</fullName>
    </submittedName>
</protein>
<sequence>MGNGKKRVTPLFVV</sequence>
<accession>A0ABR7H633</accession>
<name>A0ABR7H633_9FIRM</name>
<dbReference type="EMBL" id="JACOPB010000004">
    <property type="protein sequence ID" value="MBC5708576.1"/>
    <property type="molecule type" value="Genomic_DNA"/>
</dbReference>
<reference evidence="1 2" key="1">
    <citation type="submission" date="2020-08" db="EMBL/GenBank/DDBJ databases">
        <title>Genome public.</title>
        <authorList>
            <person name="Liu C."/>
            <person name="Sun Q."/>
        </authorList>
    </citation>
    <scope>NUCLEOTIDE SEQUENCE [LARGE SCALE GENOMIC DNA]</scope>
    <source>
        <strain evidence="1 2">NSJ-66</strain>
    </source>
</reference>
<evidence type="ECO:0000313" key="1">
    <source>
        <dbReference type="EMBL" id="MBC5708576.1"/>
    </source>
</evidence>
<dbReference type="InterPro" id="IPR019015">
    <property type="entry name" value="HIRA_B_motif"/>
</dbReference>
<organism evidence="1 2">
    <name type="scientific">Hungatella hominis</name>
    <dbReference type="NCBI Taxonomy" id="2763050"/>
    <lineage>
        <taxon>Bacteria</taxon>
        <taxon>Bacillati</taxon>
        <taxon>Bacillota</taxon>
        <taxon>Clostridia</taxon>
        <taxon>Lachnospirales</taxon>
        <taxon>Lachnospiraceae</taxon>
        <taxon>Hungatella</taxon>
    </lineage>
</organism>
<dbReference type="Pfam" id="PF09453">
    <property type="entry name" value="HIRA_B"/>
    <property type="match status" value="1"/>
</dbReference>
<comment type="caution">
    <text evidence="1">The sequence shown here is derived from an EMBL/GenBank/DDBJ whole genome shotgun (WGS) entry which is preliminary data.</text>
</comment>
<dbReference type="Proteomes" id="UP000634672">
    <property type="component" value="Unassembled WGS sequence"/>
</dbReference>
<keyword evidence="2" id="KW-1185">Reference proteome</keyword>